<evidence type="ECO:0000256" key="2">
    <source>
        <dbReference type="ARBA" id="ARBA00022723"/>
    </source>
</evidence>
<dbReference type="InterPro" id="IPR006564">
    <property type="entry name" value="Znf_PMZ"/>
</dbReference>
<reference evidence="9 10" key="1">
    <citation type="journal article" date="2022" name="Nat. Plants">
        <title>Genomes of leafy and leafless Platanthera orchids illuminate the evolution of mycoheterotrophy.</title>
        <authorList>
            <person name="Li M.H."/>
            <person name="Liu K.W."/>
            <person name="Li Z."/>
            <person name="Lu H.C."/>
            <person name="Ye Q.L."/>
            <person name="Zhang D."/>
            <person name="Wang J.Y."/>
            <person name="Li Y.F."/>
            <person name="Zhong Z.M."/>
            <person name="Liu X."/>
            <person name="Yu X."/>
            <person name="Liu D.K."/>
            <person name="Tu X.D."/>
            <person name="Liu B."/>
            <person name="Hao Y."/>
            <person name="Liao X.Y."/>
            <person name="Jiang Y.T."/>
            <person name="Sun W.H."/>
            <person name="Chen J."/>
            <person name="Chen Y.Q."/>
            <person name="Ai Y."/>
            <person name="Zhai J.W."/>
            <person name="Wu S.S."/>
            <person name="Zhou Z."/>
            <person name="Hsiao Y.Y."/>
            <person name="Wu W.L."/>
            <person name="Chen Y.Y."/>
            <person name="Lin Y.F."/>
            <person name="Hsu J.L."/>
            <person name="Li C.Y."/>
            <person name="Wang Z.W."/>
            <person name="Zhao X."/>
            <person name="Zhong W.Y."/>
            <person name="Ma X.K."/>
            <person name="Ma L."/>
            <person name="Huang J."/>
            <person name="Chen G.Z."/>
            <person name="Huang M.Z."/>
            <person name="Huang L."/>
            <person name="Peng D.H."/>
            <person name="Luo Y.B."/>
            <person name="Zou S.Q."/>
            <person name="Chen S.P."/>
            <person name="Lan S."/>
            <person name="Tsai W.C."/>
            <person name="Van de Peer Y."/>
            <person name="Liu Z.J."/>
        </authorList>
    </citation>
    <scope>NUCLEOTIDE SEQUENCE [LARGE SCALE GENOMIC DNA]</scope>
    <source>
        <strain evidence="9">Lor287</strain>
    </source>
</reference>
<dbReference type="Proteomes" id="UP001418222">
    <property type="component" value="Unassembled WGS sequence"/>
</dbReference>
<keyword evidence="10" id="KW-1185">Reference proteome</keyword>
<keyword evidence="4 6" id="KW-0862">Zinc</keyword>
<keyword evidence="3 5" id="KW-0863">Zinc-finger</keyword>
<dbReference type="InterPro" id="IPR031052">
    <property type="entry name" value="FHY3/FAR1"/>
</dbReference>
<comment type="function">
    <text evidence="6">Putative transcription activator involved in regulating light control of development.</text>
</comment>
<accession>A0AAP0ATT2</accession>
<feature type="region of interest" description="Disordered" evidence="7">
    <location>
        <begin position="1"/>
        <end position="24"/>
    </location>
</feature>
<evidence type="ECO:0000256" key="1">
    <source>
        <dbReference type="ARBA" id="ARBA00005889"/>
    </source>
</evidence>
<gene>
    <name evidence="9" type="primary">FRS6</name>
    <name evidence="9" type="ORF">KSP39_PZI024478</name>
</gene>
<sequence length="830" mass="95838">MGISHRMSDESPSGRHMKSDVPTISVQDSSSEMCLLESDQMVDNNLNDTEGTRGGNADVINEEDKRVQMVEAGVPGVGMVFKTFEEVYDFYNQYARRVGFGTKIRRSWYSLDDGQCNKFMLTCCKEGKREYKNSERCSSYRLRLAARTDCQARIKVFKKFSDGMFHLTEVNLEHNHPINPSMSRFFRSHKDLNDGAKKLPVMRGKGNRDLTLGENEQEHASVKSRSSFLGKDDLEALLQFLSRMQTNGTNFFHLMDLDEEGYLKNVFWADGRCKTAYQYFGDVVTFDTTYLTSNYETPLVSFVGVNHHGHLVLFGCGLISGKSVEAYRWLFKSWLSCMSGSYPSGIITDHVKVIQEAAAEVFPSSRHRFCLLNIMRQMQENLGAYPEYKAIKGLMKKVVYDSLMVDDFEEEWKNMIEKYSLEDNEWLKSLHENRHSWVPAFVKETFWAGMPNTQHKENMNSFFDGYIYPKTSLKQFICKYETTLKGKFEKEMQADRDSFHKSPQLISKFYMEDQLRKLYTVDMFKKFQEEVKAILYCIPSLVRVDGPISIFEVREPLRMKDGNQIESKNYEVTYSSTELTVRCICCSFQMIGILCRHILSVLNFLEIYEIPAHYIFDRWRKEYKNIHVMPCFSNDLGANGPAERYDNLYKHCLRFIELGASSDGLYEYALKILSEGTHELLANDPTASDIQPRICNPFSDKRFIGNESDEIYDLSELRQRGQPLKRRKELAEKTVKNSKKKVPPRKPIVTSQNDALRIAPDTPQFDAHIWTQDSINLTEHVIQPNLSIGNHFGVQMNQHALDSQAGIRWSIHNMFQQSHIPDGPPGPWSG</sequence>
<evidence type="ECO:0000313" key="10">
    <source>
        <dbReference type="Proteomes" id="UP001418222"/>
    </source>
</evidence>
<dbReference type="GO" id="GO:0008270">
    <property type="term" value="F:zinc ion binding"/>
    <property type="evidence" value="ECO:0007669"/>
    <property type="project" value="UniProtKB-UniRule"/>
</dbReference>
<dbReference type="GO" id="GO:0006355">
    <property type="term" value="P:regulation of DNA-templated transcription"/>
    <property type="evidence" value="ECO:0007669"/>
    <property type="project" value="UniProtKB-UniRule"/>
</dbReference>
<dbReference type="InterPro" id="IPR007527">
    <property type="entry name" value="Znf_SWIM"/>
</dbReference>
<dbReference type="InterPro" id="IPR004330">
    <property type="entry name" value="FAR1_DNA_bnd_dom"/>
</dbReference>
<evidence type="ECO:0000256" key="4">
    <source>
        <dbReference type="ARBA" id="ARBA00022833"/>
    </source>
</evidence>
<proteinExistence type="inferred from homology"/>
<feature type="compositionally biased region" description="Basic and acidic residues" evidence="7">
    <location>
        <begin position="1"/>
        <end position="19"/>
    </location>
</feature>
<dbReference type="AlphaFoldDB" id="A0AAP0ATT2"/>
<evidence type="ECO:0000256" key="5">
    <source>
        <dbReference type="PROSITE-ProRule" id="PRU00325"/>
    </source>
</evidence>
<feature type="domain" description="SWIM-type" evidence="8">
    <location>
        <begin position="570"/>
        <end position="606"/>
    </location>
</feature>
<dbReference type="InterPro" id="IPR018289">
    <property type="entry name" value="MULE_transposase_dom"/>
</dbReference>
<dbReference type="EMBL" id="JBBWWQ010000021">
    <property type="protein sequence ID" value="KAK8914338.1"/>
    <property type="molecule type" value="Genomic_DNA"/>
</dbReference>
<protein>
    <recommendedName>
        <fullName evidence="6">Protein FAR1-RELATED SEQUENCE</fullName>
    </recommendedName>
</protein>
<evidence type="ECO:0000259" key="8">
    <source>
        <dbReference type="PROSITE" id="PS50966"/>
    </source>
</evidence>
<dbReference type="Pfam" id="PF04434">
    <property type="entry name" value="SWIM"/>
    <property type="match status" value="1"/>
</dbReference>
<dbReference type="Pfam" id="PF10551">
    <property type="entry name" value="MULE"/>
    <property type="match status" value="1"/>
</dbReference>
<dbReference type="PANTHER" id="PTHR31669">
    <property type="entry name" value="PROTEIN FAR1-RELATED SEQUENCE 10-RELATED"/>
    <property type="match status" value="1"/>
</dbReference>
<dbReference type="PROSITE" id="PS50966">
    <property type="entry name" value="ZF_SWIM"/>
    <property type="match status" value="1"/>
</dbReference>
<comment type="caution">
    <text evidence="9">The sequence shown here is derived from an EMBL/GenBank/DDBJ whole genome shotgun (WGS) entry which is preliminary data.</text>
</comment>
<evidence type="ECO:0000313" key="9">
    <source>
        <dbReference type="EMBL" id="KAK8914338.1"/>
    </source>
</evidence>
<name>A0AAP0ATT2_9ASPA</name>
<comment type="subcellular location">
    <subcellularLocation>
        <location evidence="6">Nucleus</location>
    </subcellularLocation>
</comment>
<dbReference type="Pfam" id="PF03101">
    <property type="entry name" value="FAR1"/>
    <property type="match status" value="1"/>
</dbReference>
<evidence type="ECO:0000256" key="6">
    <source>
        <dbReference type="RuleBase" id="RU367018"/>
    </source>
</evidence>
<dbReference type="PANTHER" id="PTHR31669:SF297">
    <property type="entry name" value="PROTEIN FAR1-RELATED SEQUENCE"/>
    <property type="match status" value="1"/>
</dbReference>
<dbReference type="GO" id="GO:0005634">
    <property type="term" value="C:nucleus"/>
    <property type="evidence" value="ECO:0007669"/>
    <property type="project" value="UniProtKB-SubCell"/>
</dbReference>
<comment type="similarity">
    <text evidence="1 6">Belongs to the FHY3/FAR1 family.</text>
</comment>
<keyword evidence="6" id="KW-0539">Nucleus</keyword>
<evidence type="ECO:0000256" key="3">
    <source>
        <dbReference type="ARBA" id="ARBA00022771"/>
    </source>
</evidence>
<evidence type="ECO:0000256" key="7">
    <source>
        <dbReference type="SAM" id="MobiDB-lite"/>
    </source>
</evidence>
<keyword evidence="2 6" id="KW-0479">Metal-binding</keyword>
<organism evidence="9 10">
    <name type="scientific">Platanthera zijinensis</name>
    <dbReference type="NCBI Taxonomy" id="2320716"/>
    <lineage>
        <taxon>Eukaryota</taxon>
        <taxon>Viridiplantae</taxon>
        <taxon>Streptophyta</taxon>
        <taxon>Embryophyta</taxon>
        <taxon>Tracheophyta</taxon>
        <taxon>Spermatophyta</taxon>
        <taxon>Magnoliopsida</taxon>
        <taxon>Liliopsida</taxon>
        <taxon>Asparagales</taxon>
        <taxon>Orchidaceae</taxon>
        <taxon>Orchidoideae</taxon>
        <taxon>Orchideae</taxon>
        <taxon>Orchidinae</taxon>
        <taxon>Platanthera</taxon>
    </lineage>
</organism>
<dbReference type="SMART" id="SM00575">
    <property type="entry name" value="ZnF_PMZ"/>
    <property type="match status" value="1"/>
</dbReference>